<proteinExistence type="predicted"/>
<dbReference type="AlphaFoldDB" id="A0A974PLZ3"/>
<dbReference type="Proteomes" id="UP000596427">
    <property type="component" value="Chromosome"/>
</dbReference>
<dbReference type="GO" id="GO:0006749">
    <property type="term" value="P:glutathione metabolic process"/>
    <property type="evidence" value="ECO:0007669"/>
    <property type="project" value="TreeGrafter"/>
</dbReference>
<dbReference type="PANTHER" id="PTHR11365">
    <property type="entry name" value="5-OXOPROLINASE RELATED"/>
    <property type="match status" value="1"/>
</dbReference>
<evidence type="ECO:0000313" key="3">
    <source>
        <dbReference type="Proteomes" id="UP000596427"/>
    </source>
</evidence>
<dbReference type="RefSeq" id="WP_203192931.1">
    <property type="nucleotide sequence ID" value="NZ_CP063362.1"/>
</dbReference>
<keyword evidence="3" id="KW-1185">Reference proteome</keyword>
<dbReference type="EMBL" id="CP063362">
    <property type="protein sequence ID" value="QRG06058.1"/>
    <property type="molecule type" value="Genomic_DNA"/>
</dbReference>
<dbReference type="Pfam" id="PF02538">
    <property type="entry name" value="Hydantoinase_B"/>
    <property type="match status" value="1"/>
</dbReference>
<dbReference type="InterPro" id="IPR003692">
    <property type="entry name" value="Hydantoinase_B"/>
</dbReference>
<name>A0A974PLZ3_9HYPH</name>
<dbReference type="PANTHER" id="PTHR11365:SF23">
    <property type="entry name" value="HYPOTHETICAL 5-OXOPROLINASE (EUROFUNG)-RELATED"/>
    <property type="match status" value="1"/>
</dbReference>
<dbReference type="GO" id="GO:0017168">
    <property type="term" value="F:5-oxoprolinase (ATP-hydrolyzing) activity"/>
    <property type="evidence" value="ECO:0007669"/>
    <property type="project" value="TreeGrafter"/>
</dbReference>
<dbReference type="InterPro" id="IPR045079">
    <property type="entry name" value="Oxoprolinase-like"/>
</dbReference>
<accession>A0A974PLZ3</accession>
<dbReference type="GO" id="GO:0005829">
    <property type="term" value="C:cytosol"/>
    <property type="evidence" value="ECO:0007669"/>
    <property type="project" value="TreeGrafter"/>
</dbReference>
<sequence>MHQTVDRPAPAANAKKVDAVTLSVFWNRLLAITEEMGSTLRRTAFSDAVREGDDFSTGLFDAKARLIAQGNFTPGHTGAMPSVVKTMLKLFPPETLKPGDAMLSNDSFIGSGHFPDIFLVTPIFRGQEIIGYCVAIAHHVDVGGYAPGSQEVAGVTSAVQEGLRILPVKVIRQGEFDADILRLICGNVRVPEKLMGDLKAQRNANYVGAQRLLEVHEGYGTDVVEAAVEEILAKSEARMREIIGALPDGTYDFEDWLDDSGPGSPPIRVHVEIRIKGDGMEIDFSGSGDQVQAGINSYINYTRAYATFAAKVLMDALLPQNDGASRPITVMAREGSFFNPVYPAPSGGRAAVQIRIFEATNGALAKVLPHKTMGAHAHWSNPNISGIDDRTGRQFLQYDLIFGGLGALSYKDGCEAMSPVMNCSNIPIEILEANSPVLFRHLGFIADSPGPGTYRGGCAMRKDIEIVNSRALVTLLGDRHARGPYGIHGGKSGGLATTTLIRDGEEIPLQSKESRWLKRGTW</sequence>
<feature type="domain" description="Hydantoinase B/oxoprolinase" evidence="1">
    <location>
        <begin position="18"/>
        <end position="520"/>
    </location>
</feature>
<protein>
    <submittedName>
        <fullName evidence="2">Hydantoinase B/oxoprolinase family protein</fullName>
    </submittedName>
</protein>
<evidence type="ECO:0000259" key="1">
    <source>
        <dbReference type="Pfam" id="PF02538"/>
    </source>
</evidence>
<reference evidence="2 3" key="1">
    <citation type="submission" date="2020-10" db="EMBL/GenBank/DDBJ databases">
        <title>Degradation of 1,4-Dioxane by Xanthobacter sp. YN2, via a Novel Group-2 Soluble Di-Iron Monooxygenase.</title>
        <authorList>
            <person name="Ma F."/>
            <person name="Wang Y."/>
            <person name="Yang J."/>
            <person name="Guo H."/>
            <person name="Su D."/>
            <person name="Yu L."/>
        </authorList>
    </citation>
    <scope>NUCLEOTIDE SEQUENCE [LARGE SCALE GENOMIC DNA]</scope>
    <source>
        <strain evidence="2 3">YN2</strain>
    </source>
</reference>
<evidence type="ECO:0000313" key="2">
    <source>
        <dbReference type="EMBL" id="QRG06058.1"/>
    </source>
</evidence>
<organism evidence="2 3">
    <name type="scientific">Xanthobacter dioxanivorans</name>
    <dbReference type="NCBI Taxonomy" id="2528964"/>
    <lineage>
        <taxon>Bacteria</taxon>
        <taxon>Pseudomonadati</taxon>
        <taxon>Pseudomonadota</taxon>
        <taxon>Alphaproteobacteria</taxon>
        <taxon>Hyphomicrobiales</taxon>
        <taxon>Xanthobacteraceae</taxon>
        <taxon>Xanthobacter</taxon>
    </lineage>
</organism>
<dbReference type="KEGG" id="xdi:EZH22_24175"/>
<gene>
    <name evidence="2" type="ORF">EZH22_24175</name>
</gene>